<dbReference type="GO" id="GO:0006382">
    <property type="term" value="P:adenosine to inosine editing"/>
    <property type="evidence" value="ECO:0007669"/>
    <property type="project" value="TreeGrafter"/>
</dbReference>
<gene>
    <name evidence="3" type="ORF">ONZ51_g4008</name>
</gene>
<sequence>MVDSSPDNVATLALATYSRLKFKPPDGQFTILAAFVLRTPKKLKLISLGTGSKCLPAARLPLSGDALHDSHAEVLARRGAIRWFLEEIGRCCSASADYVSPWITRDDDGIFSLHDDVVLDMYISTVPSSFQDPDMAALKDSSRPSEVTPNATSRGRDNYSLYGVMRTKPGRADSPPTLSMSCSDKIASWNVLGIQGALASHLLRPVYITRIIIGEVESSKRETVEADCIKPPYRLNEPSIVFTSVPFAHSRFCLGPNVVSGCNDSLCFISDSPRESEVLINGFRRGVPPKRQHMSKFRPVLSKLSLYALYAEIAERAGIPVAQCETYHLAKCAASGYQTAKKALKGPGGPFEGWVTSGEKWERFDLSGTLIGEDGPCR</sequence>
<evidence type="ECO:0000313" key="4">
    <source>
        <dbReference type="Proteomes" id="UP001215151"/>
    </source>
</evidence>
<dbReference type="PANTHER" id="PTHR10910:SF62">
    <property type="entry name" value="AT07585P-RELATED"/>
    <property type="match status" value="1"/>
</dbReference>
<dbReference type="GO" id="GO:0008251">
    <property type="term" value="F:tRNA-specific adenosine deaminase activity"/>
    <property type="evidence" value="ECO:0007669"/>
    <property type="project" value="TreeGrafter"/>
</dbReference>
<organism evidence="3 4">
    <name type="scientific">Trametes cubensis</name>
    <dbReference type="NCBI Taxonomy" id="1111947"/>
    <lineage>
        <taxon>Eukaryota</taxon>
        <taxon>Fungi</taxon>
        <taxon>Dikarya</taxon>
        <taxon>Basidiomycota</taxon>
        <taxon>Agaricomycotina</taxon>
        <taxon>Agaricomycetes</taxon>
        <taxon>Polyporales</taxon>
        <taxon>Polyporaceae</taxon>
        <taxon>Trametes</taxon>
    </lineage>
</organism>
<evidence type="ECO:0000256" key="1">
    <source>
        <dbReference type="SAM" id="MobiDB-lite"/>
    </source>
</evidence>
<evidence type="ECO:0000313" key="3">
    <source>
        <dbReference type="EMBL" id="KAJ8487737.1"/>
    </source>
</evidence>
<keyword evidence="4" id="KW-1185">Reference proteome</keyword>
<dbReference type="Proteomes" id="UP001215151">
    <property type="component" value="Unassembled WGS sequence"/>
</dbReference>
<proteinExistence type="predicted"/>
<evidence type="ECO:0000259" key="2">
    <source>
        <dbReference type="PROSITE" id="PS50141"/>
    </source>
</evidence>
<accession>A0AAD7XDF0</accession>
<comment type="caution">
    <text evidence="3">The sequence shown here is derived from an EMBL/GenBank/DDBJ whole genome shotgun (WGS) entry which is preliminary data.</text>
</comment>
<dbReference type="Pfam" id="PF02137">
    <property type="entry name" value="A_deamin"/>
    <property type="match status" value="1"/>
</dbReference>
<dbReference type="InterPro" id="IPR002466">
    <property type="entry name" value="A_deamin"/>
</dbReference>
<dbReference type="PANTHER" id="PTHR10910">
    <property type="entry name" value="EUKARYOTE SPECIFIC DSRNA BINDING PROTEIN"/>
    <property type="match status" value="1"/>
</dbReference>
<reference evidence="3" key="1">
    <citation type="submission" date="2022-11" db="EMBL/GenBank/DDBJ databases">
        <title>Genome Sequence of Cubamyces cubensis.</title>
        <authorList>
            <person name="Buettner E."/>
        </authorList>
    </citation>
    <scope>NUCLEOTIDE SEQUENCE</scope>
    <source>
        <strain evidence="3">MPL-01</strain>
    </source>
</reference>
<dbReference type="EMBL" id="JAPEVG010000074">
    <property type="protein sequence ID" value="KAJ8487737.1"/>
    <property type="molecule type" value="Genomic_DNA"/>
</dbReference>
<dbReference type="GO" id="GO:0005737">
    <property type="term" value="C:cytoplasm"/>
    <property type="evidence" value="ECO:0007669"/>
    <property type="project" value="TreeGrafter"/>
</dbReference>
<protein>
    <recommendedName>
        <fullName evidence="2">A to I editase domain-containing protein</fullName>
    </recommendedName>
</protein>
<dbReference type="SMART" id="SM00552">
    <property type="entry name" value="ADEAMc"/>
    <property type="match status" value="1"/>
</dbReference>
<dbReference type="GO" id="GO:0003725">
    <property type="term" value="F:double-stranded RNA binding"/>
    <property type="evidence" value="ECO:0007669"/>
    <property type="project" value="TreeGrafter"/>
</dbReference>
<dbReference type="GO" id="GO:0006396">
    <property type="term" value="P:RNA processing"/>
    <property type="evidence" value="ECO:0007669"/>
    <property type="project" value="InterPro"/>
</dbReference>
<dbReference type="PROSITE" id="PS50141">
    <property type="entry name" value="A_DEAMIN_EDITASE"/>
    <property type="match status" value="1"/>
</dbReference>
<feature type="domain" description="A to I editase" evidence="2">
    <location>
        <begin position="47"/>
        <end position="345"/>
    </location>
</feature>
<dbReference type="AlphaFoldDB" id="A0AAD7XDF0"/>
<dbReference type="GO" id="GO:0005730">
    <property type="term" value="C:nucleolus"/>
    <property type="evidence" value="ECO:0007669"/>
    <property type="project" value="TreeGrafter"/>
</dbReference>
<feature type="compositionally biased region" description="Polar residues" evidence="1">
    <location>
        <begin position="144"/>
        <end position="153"/>
    </location>
</feature>
<name>A0AAD7XDF0_9APHY</name>
<dbReference type="GO" id="GO:0003726">
    <property type="term" value="F:double-stranded RNA adenosine deaminase activity"/>
    <property type="evidence" value="ECO:0007669"/>
    <property type="project" value="TreeGrafter"/>
</dbReference>
<feature type="region of interest" description="Disordered" evidence="1">
    <location>
        <begin position="134"/>
        <end position="156"/>
    </location>
</feature>